<dbReference type="GO" id="GO:0016301">
    <property type="term" value="F:kinase activity"/>
    <property type="evidence" value="ECO:0007669"/>
    <property type="project" value="InterPro"/>
</dbReference>
<dbReference type="GO" id="GO:0003723">
    <property type="term" value="F:RNA binding"/>
    <property type="evidence" value="ECO:0007669"/>
    <property type="project" value="InterPro"/>
</dbReference>
<dbReference type="InterPro" id="IPR018289">
    <property type="entry name" value="MULE_transposase_dom"/>
</dbReference>
<dbReference type="Proteomes" id="UP000701853">
    <property type="component" value="Chromosome 7"/>
</dbReference>
<dbReference type="SMART" id="SM00575">
    <property type="entry name" value="ZnF_PMZ"/>
    <property type="match status" value="1"/>
</dbReference>
<protein>
    <recommendedName>
        <fullName evidence="12">SWIM-type domain-containing protein</fullName>
    </recommendedName>
</protein>
<dbReference type="GO" id="GO:0008270">
    <property type="term" value="F:zinc ion binding"/>
    <property type="evidence" value="ECO:0007669"/>
    <property type="project" value="UniProtKB-KW"/>
</dbReference>
<evidence type="ECO:0000256" key="5">
    <source>
        <dbReference type="ARBA" id="ARBA00022833"/>
    </source>
</evidence>
<keyword evidence="2" id="KW-0479">Metal-binding</keyword>
<dbReference type="SUPFAM" id="SSF52540">
    <property type="entry name" value="P-loop containing nucleoside triphosphate hydrolases"/>
    <property type="match status" value="1"/>
</dbReference>
<dbReference type="FunFam" id="3.30.860.10:FF:000002">
    <property type="entry name" value="40S ribosomal protein S15"/>
    <property type="match status" value="1"/>
</dbReference>
<dbReference type="GO" id="GO:0015935">
    <property type="term" value="C:small ribosomal subunit"/>
    <property type="evidence" value="ECO:0007669"/>
    <property type="project" value="InterPro"/>
</dbReference>
<evidence type="ECO:0000256" key="1">
    <source>
        <dbReference type="ARBA" id="ARBA00007345"/>
    </source>
</evidence>
<keyword evidence="6" id="KW-0067">ATP-binding</keyword>
<name>A0A8J5YV85_9ROSI</name>
<organism evidence="13 14">
    <name type="scientific">Gossypium anomalum</name>
    <dbReference type="NCBI Taxonomy" id="47600"/>
    <lineage>
        <taxon>Eukaryota</taxon>
        <taxon>Viridiplantae</taxon>
        <taxon>Streptophyta</taxon>
        <taxon>Embryophyta</taxon>
        <taxon>Tracheophyta</taxon>
        <taxon>Spermatophyta</taxon>
        <taxon>Magnoliopsida</taxon>
        <taxon>eudicotyledons</taxon>
        <taxon>Gunneridae</taxon>
        <taxon>Pentapetalae</taxon>
        <taxon>rosids</taxon>
        <taxon>malvids</taxon>
        <taxon>Malvales</taxon>
        <taxon>Malvaceae</taxon>
        <taxon>Malvoideae</taxon>
        <taxon>Gossypium</taxon>
    </lineage>
</organism>
<dbReference type="InterPro" id="IPR004332">
    <property type="entry name" value="Transposase_MuDR"/>
</dbReference>
<dbReference type="Pfam" id="PF06414">
    <property type="entry name" value="Zeta_toxin"/>
    <property type="match status" value="1"/>
</dbReference>
<reference evidence="13 14" key="1">
    <citation type="journal article" date="2021" name="bioRxiv">
        <title>The Gossypium anomalum genome as a resource for cotton improvement and evolutionary analysis of hybrid incompatibility.</title>
        <authorList>
            <person name="Grover C.E."/>
            <person name="Yuan D."/>
            <person name="Arick M.A."/>
            <person name="Miller E.R."/>
            <person name="Hu G."/>
            <person name="Peterson D.G."/>
            <person name="Wendel J.F."/>
            <person name="Udall J.A."/>
        </authorList>
    </citation>
    <scope>NUCLEOTIDE SEQUENCE [LARGE SCALE GENOMIC DNA]</scope>
    <source>
        <strain evidence="13">JFW-Udall</strain>
        <tissue evidence="13">Leaf</tissue>
    </source>
</reference>
<dbReference type="SUPFAM" id="SSF54570">
    <property type="entry name" value="Ribosomal protein S19"/>
    <property type="match status" value="1"/>
</dbReference>
<comment type="caution">
    <text evidence="13">The sequence shown here is derived from an EMBL/GenBank/DDBJ whole genome shotgun (WGS) entry which is preliminary data.</text>
</comment>
<dbReference type="InterPro" id="IPR020934">
    <property type="entry name" value="Ribosomal_uS19_CS"/>
</dbReference>
<dbReference type="GO" id="GO:0006412">
    <property type="term" value="P:translation"/>
    <property type="evidence" value="ECO:0007669"/>
    <property type="project" value="InterPro"/>
</dbReference>
<dbReference type="InterPro" id="IPR007527">
    <property type="entry name" value="Znf_SWIM"/>
</dbReference>
<proteinExistence type="inferred from homology"/>
<evidence type="ECO:0000256" key="9">
    <source>
        <dbReference type="PROSITE-ProRule" id="PRU00325"/>
    </source>
</evidence>
<dbReference type="InterPro" id="IPR023575">
    <property type="entry name" value="Ribosomal_uS19_SF"/>
</dbReference>
<dbReference type="NCBIfam" id="TIGR01025">
    <property type="entry name" value="uS19_arch"/>
    <property type="match status" value="1"/>
</dbReference>
<keyword evidence="7 10" id="KW-0689">Ribosomal protein</keyword>
<evidence type="ECO:0000313" key="13">
    <source>
        <dbReference type="EMBL" id="KAG8489647.1"/>
    </source>
</evidence>
<sequence>MANHELVIEQNQDLSLRQNQYVGMGHDANFVLGRNHDLLRSEQIPDVDLVIRPAHDHSQTCTNDVALLRDNLRDYEENGLDMDQINYPGAEEDRAGVEKHDDQFRAIVQDHELGFDGTELTLVKNQDISDNLNSDLQLNQEMSIEPVSYLFRQQEQMIVGSPMLQHCSLFLVENHELTVGKEFTDVHSCRRALRDAAIALRFEMQTIKSDKTRFTVKCASEGCPWRIHAAKLPGVPTFTIRTIHDQHTCGGITHLGHQQASVQWVADAVAESIKENPHCKPKEILEEIHRVHGITLSYKQAWRGKERIMASVRGSFEEDFRLLPQYCHMIRRTNPGSIAQVYGDPVDNCFQRLFISYQASIYGFLNACQPLIGLDTTVLKSKYLGSMLFACGFDGDGAVFPLAFAVVDEENDDNWMWFLAELHYLLEINAEIMPRLTILSDRQKGVVDAVEANFPTAFHGFCMHHLVDCFQKEFNSSVLTNLFWEAAYAFTRTEFEKKLIDIQAISPEATTWIQNIPPHLWATSHFEGTRMGLLAANIVECLSAWIAEASSLPIIQMMECIRRQLMTCFNERRETSMQWTGNLVPPAERIVLEAYDRACTYQVFKANESEFEVRCPNDGAFVVDIRTRSCYCRGWELSGLPCAHAIAVLLSCRQNVHRFTESCFTVTSYRKAYSQTIHPVPDKALWKEISEQFPNEGSKDVEVTIKPPMLLQPPARPKKRRARAENAGRAKRMVQPRLMAILLLALGFSSSSSSSLEENSNNHNEPTFTQIMVASSIGIIIAAALRFHLWKLRDEKIIPRLRSRDKGGGRIDKVERFPHYVARQMGFKDRRECPLLCKLSAEYIRKLEGCEDDIYTFFSNEPDVDSLFVKLVEEFERCILSYFAFHWCHADLMITQVLSTDAEPKRKLKQIFMAATREQRFERVTKNLKVARVFTTLVEEMKAMGLTSTDDSQCTEVMAPVAHSDRSPVLLLMGGGMGAGKSTVLKDILKEPFWAGAAGNAVVIEADAFKESDVIYRALSKRGHSDMVHTAELVHQSSTDAASSLLVTALNEGRDVIMDGTLSWIPFVLQTITMARCVHRRRYRMGAGYKKNPDGTITENYWEQIEEEDQVPEGGKRRKPYRIELVGVVCEAYLAVIRGIRRAIMCRRAVRVNSQLKSHKRFANAFPTYCQLVDNARLYSTNALEGPPKLIGWKEKDRTLLVDPDEIGCLKRIGRLNENADSIYELYRYPNPACQTGSIWKDIVLSPSRVNIQQELKYTIQKVERMANADVDADVAAPGVPKKRTFKKFSFRGVDLDALLDMSTDELVKLFPARARRRFQRGLKRKPMALIKKLRKAKREAPPGEKPEPVRTHLRNMIIVPEMIGSIIGVYNGKTFNQVEIKPEMISHYLAEFSISYKPVKHGRPGIGATHSSRFIPLK</sequence>
<dbReference type="Pfam" id="PF04434">
    <property type="entry name" value="SWIM"/>
    <property type="match status" value="1"/>
</dbReference>
<dbReference type="GO" id="GO:0003735">
    <property type="term" value="F:structural constituent of ribosome"/>
    <property type="evidence" value="ECO:0007669"/>
    <property type="project" value="InterPro"/>
</dbReference>
<dbReference type="PANTHER" id="PTHR31153">
    <property type="entry name" value="CALMODULIN CALCIUM-DEPENDENT NAD KINASE"/>
    <property type="match status" value="1"/>
</dbReference>
<evidence type="ECO:0000313" key="14">
    <source>
        <dbReference type="Proteomes" id="UP000701853"/>
    </source>
</evidence>
<evidence type="ECO:0000256" key="11">
    <source>
        <dbReference type="SAM" id="MobiDB-lite"/>
    </source>
</evidence>
<evidence type="ECO:0000256" key="10">
    <source>
        <dbReference type="RuleBase" id="RU003485"/>
    </source>
</evidence>
<dbReference type="InterPro" id="IPR044802">
    <property type="entry name" value="NADKc-like"/>
</dbReference>
<keyword evidence="5" id="KW-0862">Zinc</keyword>
<dbReference type="OrthoDB" id="1904319at2759"/>
<dbReference type="PROSITE" id="PS50966">
    <property type="entry name" value="ZF_SWIM"/>
    <property type="match status" value="1"/>
</dbReference>
<dbReference type="InterPro" id="IPR006564">
    <property type="entry name" value="Znf_PMZ"/>
</dbReference>
<evidence type="ECO:0000256" key="4">
    <source>
        <dbReference type="ARBA" id="ARBA00022771"/>
    </source>
</evidence>
<dbReference type="HAMAP" id="MF_00531">
    <property type="entry name" value="Ribosomal_uS19"/>
    <property type="match status" value="1"/>
</dbReference>
<dbReference type="PROSITE" id="PS00323">
    <property type="entry name" value="RIBOSOMAL_S19"/>
    <property type="match status" value="1"/>
</dbReference>
<keyword evidence="14" id="KW-1185">Reference proteome</keyword>
<dbReference type="PRINTS" id="PR00975">
    <property type="entry name" value="RIBOSOMALS19"/>
</dbReference>
<keyword evidence="8 10" id="KW-0687">Ribonucleoprotein</keyword>
<evidence type="ECO:0000256" key="6">
    <source>
        <dbReference type="ARBA" id="ARBA00022840"/>
    </source>
</evidence>
<evidence type="ECO:0000259" key="12">
    <source>
        <dbReference type="PROSITE" id="PS50966"/>
    </source>
</evidence>
<dbReference type="Gene3D" id="3.30.860.10">
    <property type="entry name" value="30s Ribosomal Protein S19, Chain A"/>
    <property type="match status" value="1"/>
</dbReference>
<keyword evidence="4 9" id="KW-0863">Zinc-finger</keyword>
<keyword evidence="3" id="KW-0547">Nucleotide-binding</keyword>
<dbReference type="EMBL" id="JAHUZN010000007">
    <property type="protein sequence ID" value="KAG8489647.1"/>
    <property type="molecule type" value="Genomic_DNA"/>
</dbReference>
<comment type="similarity">
    <text evidence="1 10">Belongs to the universal ribosomal protein uS19 family.</text>
</comment>
<gene>
    <name evidence="13" type="ORF">CXB51_017662</name>
</gene>
<feature type="region of interest" description="Disordered" evidence="11">
    <location>
        <begin position="710"/>
        <end position="729"/>
    </location>
</feature>
<evidence type="ECO:0000256" key="7">
    <source>
        <dbReference type="ARBA" id="ARBA00022980"/>
    </source>
</evidence>
<dbReference type="Gene3D" id="3.40.50.300">
    <property type="entry name" value="P-loop containing nucleotide triphosphate hydrolases"/>
    <property type="match status" value="1"/>
</dbReference>
<dbReference type="InterPro" id="IPR002222">
    <property type="entry name" value="Ribosomal_uS19"/>
</dbReference>
<dbReference type="InterPro" id="IPR010488">
    <property type="entry name" value="Zeta_toxin_domain"/>
</dbReference>
<dbReference type="Pfam" id="PF03108">
    <property type="entry name" value="DBD_Tnp_Mut"/>
    <property type="match status" value="1"/>
</dbReference>
<dbReference type="NCBIfam" id="NF003121">
    <property type="entry name" value="PRK04038.1"/>
    <property type="match status" value="1"/>
</dbReference>
<dbReference type="Pfam" id="PF00203">
    <property type="entry name" value="Ribosomal_S19"/>
    <property type="match status" value="1"/>
</dbReference>
<dbReference type="InterPro" id="IPR027417">
    <property type="entry name" value="P-loop_NTPase"/>
</dbReference>
<dbReference type="InterPro" id="IPR005713">
    <property type="entry name" value="Ribosomal_uS19_euk/arc"/>
</dbReference>
<dbReference type="PANTHER" id="PTHR31153:SF13">
    <property type="entry name" value="P-LOOP CONTAINING NUCLEOSIDE TRIPHOSPHATE HYDROLASES SUPERFAMILY PROTEIN"/>
    <property type="match status" value="1"/>
</dbReference>
<evidence type="ECO:0000256" key="3">
    <source>
        <dbReference type="ARBA" id="ARBA00022741"/>
    </source>
</evidence>
<dbReference type="GO" id="GO:0005524">
    <property type="term" value="F:ATP binding"/>
    <property type="evidence" value="ECO:0007669"/>
    <property type="project" value="UniProtKB-KW"/>
</dbReference>
<evidence type="ECO:0000256" key="2">
    <source>
        <dbReference type="ARBA" id="ARBA00022723"/>
    </source>
</evidence>
<feature type="domain" description="SWIM-type" evidence="12">
    <location>
        <begin position="621"/>
        <end position="653"/>
    </location>
</feature>
<evidence type="ECO:0000256" key="8">
    <source>
        <dbReference type="ARBA" id="ARBA00023274"/>
    </source>
</evidence>
<dbReference type="Pfam" id="PF10551">
    <property type="entry name" value="MULE"/>
    <property type="match status" value="1"/>
</dbReference>
<accession>A0A8J5YV85</accession>